<evidence type="ECO:0000313" key="4">
    <source>
        <dbReference type="Proteomes" id="UP001497444"/>
    </source>
</evidence>
<feature type="compositionally biased region" description="Polar residues" evidence="2">
    <location>
        <begin position="353"/>
        <end position="367"/>
    </location>
</feature>
<reference evidence="3 4" key="1">
    <citation type="submission" date="2024-02" db="EMBL/GenBank/DDBJ databases">
        <authorList>
            <consortium name="ELIXIR-Norway"/>
            <consortium name="Elixir Norway"/>
        </authorList>
    </citation>
    <scope>NUCLEOTIDE SEQUENCE [LARGE SCALE GENOMIC DNA]</scope>
</reference>
<dbReference type="PANTHER" id="PTHR12161:SF55">
    <property type="entry name" value="REGULATOR OF VPS4 ACTIVITY IN THE MVB PATHWAY PROTEIN"/>
    <property type="match status" value="1"/>
</dbReference>
<proteinExistence type="inferred from homology"/>
<evidence type="ECO:0000313" key="3">
    <source>
        <dbReference type="EMBL" id="CAK9255775.1"/>
    </source>
</evidence>
<dbReference type="Gene3D" id="1.20.1260.60">
    <property type="entry name" value="Vacuolar protein sorting-associated protein Ist1"/>
    <property type="match status" value="1"/>
</dbReference>
<dbReference type="InterPro" id="IPR005061">
    <property type="entry name" value="Ist1"/>
</dbReference>
<feature type="region of interest" description="Disordered" evidence="2">
    <location>
        <begin position="211"/>
        <end position="245"/>
    </location>
</feature>
<comment type="similarity">
    <text evidence="1">Belongs to the IST1 family.</text>
</comment>
<feature type="region of interest" description="Disordered" evidence="2">
    <location>
        <begin position="353"/>
        <end position="386"/>
    </location>
</feature>
<protein>
    <recommendedName>
        <fullName evidence="5">IST1-like protein</fullName>
    </recommendedName>
</protein>
<accession>A0ABP0VQQ1</accession>
<name>A0ABP0VQQ1_9BRYO</name>
<dbReference type="Pfam" id="PF03398">
    <property type="entry name" value="Ist1"/>
    <property type="match status" value="1"/>
</dbReference>
<dbReference type="Proteomes" id="UP001497444">
    <property type="component" value="Chromosome 1"/>
</dbReference>
<sequence length="386" mass="42341">MWDSFLSVGFKAAKCKTLLRLAMARIKLLRNKRDIQIKQLRKEIAQLLTSGQDPSACIRVEHVYREENILAAYDILELFCELITVRLPIIESQKLCPLDLKEAISSLMFAAPRCADLPELQQIHGLFAIKYGREFAAAAAELRPDCGVNRRIIEKLSVQAPSGEVKLKLMKGIAADHNVDWDPTDFEAELLKAPEDLLGGTTSFLEAHEIPQPLLGKESPVKPLDSDSITPSTSELPPPPLTQSSTTLQELLKQDANKQFIPFMKMPVAGEDNWPFPTTAPVVHHTQNYDEGTQGKILEPAKFDSSQEHKTEESVDYADVIAAARAAAESADRAVAAARAAAEFARNRTQQIAASTAGNLEDSSGTDLDNDSNDGQDRAPVSTEIS</sequence>
<organism evidence="3 4">
    <name type="scientific">Sphagnum jensenii</name>
    <dbReference type="NCBI Taxonomy" id="128206"/>
    <lineage>
        <taxon>Eukaryota</taxon>
        <taxon>Viridiplantae</taxon>
        <taxon>Streptophyta</taxon>
        <taxon>Embryophyta</taxon>
        <taxon>Bryophyta</taxon>
        <taxon>Sphagnophytina</taxon>
        <taxon>Sphagnopsida</taxon>
        <taxon>Sphagnales</taxon>
        <taxon>Sphagnaceae</taxon>
        <taxon>Sphagnum</taxon>
    </lineage>
</organism>
<dbReference type="InterPro" id="IPR042277">
    <property type="entry name" value="IST1-like"/>
</dbReference>
<evidence type="ECO:0000256" key="1">
    <source>
        <dbReference type="ARBA" id="ARBA00005536"/>
    </source>
</evidence>
<keyword evidence="4" id="KW-1185">Reference proteome</keyword>
<evidence type="ECO:0000256" key="2">
    <source>
        <dbReference type="SAM" id="MobiDB-lite"/>
    </source>
</evidence>
<dbReference type="PANTHER" id="PTHR12161">
    <property type="entry name" value="IST1 FAMILY MEMBER"/>
    <property type="match status" value="1"/>
</dbReference>
<gene>
    <name evidence="3" type="ORF">CSSPJE1EN1_LOCUS1253</name>
</gene>
<dbReference type="EMBL" id="OZ020096">
    <property type="protein sequence ID" value="CAK9255775.1"/>
    <property type="molecule type" value="Genomic_DNA"/>
</dbReference>
<evidence type="ECO:0008006" key="5">
    <source>
        <dbReference type="Google" id="ProtNLM"/>
    </source>
</evidence>